<protein>
    <submittedName>
        <fullName evidence="2">Uncharacterized protein</fullName>
    </submittedName>
</protein>
<feature type="compositionally biased region" description="Low complexity" evidence="1">
    <location>
        <begin position="246"/>
        <end position="269"/>
    </location>
</feature>
<feature type="compositionally biased region" description="Low complexity" evidence="1">
    <location>
        <begin position="186"/>
        <end position="202"/>
    </location>
</feature>
<feature type="compositionally biased region" description="Polar residues" evidence="1">
    <location>
        <begin position="145"/>
        <end position="160"/>
    </location>
</feature>
<feature type="compositionally biased region" description="Polar residues" evidence="1">
    <location>
        <begin position="117"/>
        <end position="136"/>
    </location>
</feature>
<name>A0A0L0UT23_9BASI</name>
<feature type="region of interest" description="Disordered" evidence="1">
    <location>
        <begin position="98"/>
        <end position="303"/>
    </location>
</feature>
<dbReference type="Proteomes" id="UP000054564">
    <property type="component" value="Unassembled WGS sequence"/>
</dbReference>
<dbReference type="PANTHER" id="PTHR38645">
    <property type="entry name" value="CHROMOSOME 9, WHOLE GENOME SHOTGUN SEQUENCE"/>
    <property type="match status" value="1"/>
</dbReference>
<evidence type="ECO:0000313" key="3">
    <source>
        <dbReference type="Proteomes" id="UP000054564"/>
    </source>
</evidence>
<comment type="caution">
    <text evidence="2">The sequence shown here is derived from an EMBL/GenBank/DDBJ whole genome shotgun (WGS) entry which is preliminary data.</text>
</comment>
<sequence>MDSLHPSLSQALPLRDYDAEQALQAPFRAAALGIATFYKKASENGRKAYSLGYSSALQDVLAYLQTALDQLDSQHPTESMSLTIQGVVDYIQRRQEALRAESQEPNEEEPSPIPQQTHQRQSTTPPSQSRHSPTYRQQQQQQQQAHKNGQDNNHNNQVIRPSSSAPVSLEPSSSVSHSTRRRTSPRRMTPVTFQPSSSSSSSGAGGRGNSQSHGSSFGRPPSSPQSSTGHARQPPFNLNFSSLSATPLPQHHQQQQQPSSIGPTTTTSSNRRHRGGPTDGTRKGKLKDRNTIGPDRSSSIITSSPITNLDHHQAGLIPHGYSHYAPTPPSITTPSSSFDTSKTHSSIGTNKRRFPVDTSTDTFSPTTNAAQPLRITRRNNNNNNKTINSPIIVDQTNNTPNNPATSGVNEPTATQIHVHHHHDKEDVLMVLQGPNSTDHARNGDDGGLGSGTDDSDNLHHSHLLDDRTNIERASKRFFSCKNRY</sequence>
<feature type="compositionally biased region" description="Low complexity" evidence="1">
    <location>
        <begin position="161"/>
        <end position="177"/>
    </location>
</feature>
<evidence type="ECO:0000256" key="1">
    <source>
        <dbReference type="SAM" id="MobiDB-lite"/>
    </source>
</evidence>
<evidence type="ECO:0000313" key="2">
    <source>
        <dbReference type="EMBL" id="KNE89894.1"/>
    </source>
</evidence>
<gene>
    <name evidence="2" type="ORF">PSTG_16642</name>
</gene>
<dbReference type="OrthoDB" id="21418at2759"/>
<keyword evidence="3" id="KW-1185">Reference proteome</keyword>
<proteinExistence type="predicted"/>
<accession>A0A0L0UT23</accession>
<feature type="region of interest" description="Disordered" evidence="1">
    <location>
        <begin position="332"/>
        <end position="410"/>
    </location>
</feature>
<feature type="compositionally biased region" description="Low complexity" evidence="1">
    <location>
        <begin position="332"/>
        <end position="346"/>
    </location>
</feature>
<feature type="compositionally biased region" description="Low complexity" evidence="1">
    <location>
        <begin position="378"/>
        <end position="388"/>
    </location>
</feature>
<reference evidence="3" key="1">
    <citation type="submission" date="2014-03" db="EMBL/GenBank/DDBJ databases">
        <title>The Genome Sequence of Puccinia striiformis f. sp. tritici PST-78.</title>
        <authorList>
            <consortium name="The Broad Institute Genome Sequencing Platform"/>
            <person name="Cuomo C."/>
            <person name="Hulbert S."/>
            <person name="Chen X."/>
            <person name="Walker B."/>
            <person name="Young S.K."/>
            <person name="Zeng Q."/>
            <person name="Gargeya S."/>
            <person name="Fitzgerald M."/>
            <person name="Haas B."/>
            <person name="Abouelleil A."/>
            <person name="Alvarado L."/>
            <person name="Arachchi H.M."/>
            <person name="Berlin A.M."/>
            <person name="Chapman S.B."/>
            <person name="Goldberg J."/>
            <person name="Griggs A."/>
            <person name="Gujja S."/>
            <person name="Hansen M."/>
            <person name="Howarth C."/>
            <person name="Imamovic A."/>
            <person name="Larimer J."/>
            <person name="McCowan C."/>
            <person name="Montmayeur A."/>
            <person name="Murphy C."/>
            <person name="Neiman D."/>
            <person name="Pearson M."/>
            <person name="Priest M."/>
            <person name="Roberts A."/>
            <person name="Saif S."/>
            <person name="Shea T."/>
            <person name="Sisk P."/>
            <person name="Sykes S."/>
            <person name="Wortman J."/>
            <person name="Nusbaum C."/>
            <person name="Birren B."/>
        </authorList>
    </citation>
    <scope>NUCLEOTIDE SEQUENCE [LARGE SCALE GENOMIC DNA]</scope>
    <source>
        <strain evidence="3">race PST-78</strain>
    </source>
</reference>
<feature type="compositionally biased region" description="Polar residues" evidence="1">
    <location>
        <begin position="224"/>
        <end position="245"/>
    </location>
</feature>
<feature type="compositionally biased region" description="Polar residues" evidence="1">
    <location>
        <begin position="394"/>
        <end position="410"/>
    </location>
</feature>
<dbReference type="AlphaFoldDB" id="A0A0L0UT23"/>
<dbReference type="InterPro" id="IPR029196">
    <property type="entry name" value="HAPSTR1-like"/>
</dbReference>
<dbReference type="PANTHER" id="PTHR38645:SF1">
    <property type="entry name" value="YALI0F12243P"/>
    <property type="match status" value="1"/>
</dbReference>
<dbReference type="EMBL" id="AJIL01000291">
    <property type="protein sequence ID" value="KNE89894.1"/>
    <property type="molecule type" value="Genomic_DNA"/>
</dbReference>
<organism evidence="2 3">
    <name type="scientific">Puccinia striiformis f. sp. tritici PST-78</name>
    <dbReference type="NCBI Taxonomy" id="1165861"/>
    <lineage>
        <taxon>Eukaryota</taxon>
        <taxon>Fungi</taxon>
        <taxon>Dikarya</taxon>
        <taxon>Basidiomycota</taxon>
        <taxon>Pucciniomycotina</taxon>
        <taxon>Pucciniomycetes</taxon>
        <taxon>Pucciniales</taxon>
        <taxon>Pucciniaceae</taxon>
        <taxon>Puccinia</taxon>
    </lineage>
</organism>
<feature type="region of interest" description="Disordered" evidence="1">
    <location>
        <begin position="434"/>
        <end position="459"/>
    </location>
</feature>
<dbReference type="Pfam" id="PF15251">
    <property type="entry name" value="TAPR1-like"/>
    <property type="match status" value="1"/>
</dbReference>
<feature type="compositionally biased region" description="Polar residues" evidence="1">
    <location>
        <begin position="357"/>
        <end position="370"/>
    </location>
</feature>